<keyword evidence="3" id="KW-1185">Reference proteome</keyword>
<dbReference type="InterPro" id="IPR055635">
    <property type="entry name" value="DUF7211"/>
</dbReference>
<name>A0ABR7G0A0_9FIRM</name>
<proteinExistence type="predicted"/>
<feature type="region of interest" description="Disordered" evidence="1">
    <location>
        <begin position="16"/>
        <end position="46"/>
    </location>
</feature>
<gene>
    <name evidence="2" type="ORF">H8S01_07800</name>
</gene>
<dbReference type="Pfam" id="PF23847">
    <property type="entry name" value="DUF7211"/>
    <property type="match status" value="1"/>
</dbReference>
<evidence type="ECO:0000313" key="2">
    <source>
        <dbReference type="EMBL" id="MBC5680859.1"/>
    </source>
</evidence>
<feature type="compositionally biased region" description="Basic residues" evidence="1">
    <location>
        <begin position="16"/>
        <end position="28"/>
    </location>
</feature>
<organism evidence="2 3">
    <name type="scientific">Lachnospira hominis</name>
    <name type="common">ex Liu et al. 2021</name>
    <dbReference type="NCBI Taxonomy" id="2763051"/>
    <lineage>
        <taxon>Bacteria</taxon>
        <taxon>Bacillati</taxon>
        <taxon>Bacillota</taxon>
        <taxon>Clostridia</taxon>
        <taxon>Lachnospirales</taxon>
        <taxon>Lachnospiraceae</taxon>
        <taxon>Lachnospira</taxon>
    </lineage>
</organism>
<dbReference type="RefSeq" id="WP_186836823.1">
    <property type="nucleotide sequence ID" value="NZ_JACOPD010000005.1"/>
</dbReference>
<evidence type="ECO:0000256" key="1">
    <source>
        <dbReference type="SAM" id="MobiDB-lite"/>
    </source>
</evidence>
<sequence>MDDELMHYGVLGMKWGHRRANTSKKKSSGKQSAKDSAQMKRQRIKNNAKRVASIISAASVMAVTINSLKDTPKQTVYIDNGKKYTNQYMKKNGTKKVSDIHEDWSWADYAWDEVNRH</sequence>
<protein>
    <submittedName>
        <fullName evidence="2">Uncharacterized protein</fullName>
    </submittedName>
</protein>
<dbReference type="Proteomes" id="UP000628463">
    <property type="component" value="Unassembled WGS sequence"/>
</dbReference>
<evidence type="ECO:0000313" key="3">
    <source>
        <dbReference type="Proteomes" id="UP000628463"/>
    </source>
</evidence>
<reference evidence="2 3" key="1">
    <citation type="submission" date="2020-08" db="EMBL/GenBank/DDBJ databases">
        <title>Genome public.</title>
        <authorList>
            <person name="Liu C."/>
            <person name="Sun Q."/>
        </authorList>
    </citation>
    <scope>NUCLEOTIDE SEQUENCE [LARGE SCALE GENOMIC DNA]</scope>
    <source>
        <strain evidence="2 3">NSJ-43</strain>
    </source>
</reference>
<comment type="caution">
    <text evidence="2">The sequence shown here is derived from an EMBL/GenBank/DDBJ whole genome shotgun (WGS) entry which is preliminary data.</text>
</comment>
<dbReference type="EMBL" id="JACOPD010000005">
    <property type="protein sequence ID" value="MBC5680859.1"/>
    <property type="molecule type" value="Genomic_DNA"/>
</dbReference>
<accession>A0ABR7G0A0</accession>